<gene>
    <name evidence="2" type="ORF">OH76DRAFT_1424054</name>
</gene>
<dbReference type="Proteomes" id="UP000256964">
    <property type="component" value="Unassembled WGS sequence"/>
</dbReference>
<organism evidence="2 3">
    <name type="scientific">Lentinus brumalis</name>
    <dbReference type="NCBI Taxonomy" id="2498619"/>
    <lineage>
        <taxon>Eukaryota</taxon>
        <taxon>Fungi</taxon>
        <taxon>Dikarya</taxon>
        <taxon>Basidiomycota</taxon>
        <taxon>Agaricomycotina</taxon>
        <taxon>Agaricomycetes</taxon>
        <taxon>Polyporales</taxon>
        <taxon>Polyporaceae</taxon>
        <taxon>Lentinus</taxon>
    </lineage>
</organism>
<evidence type="ECO:0000313" key="2">
    <source>
        <dbReference type="EMBL" id="RDX39859.1"/>
    </source>
</evidence>
<dbReference type="AlphaFoldDB" id="A0A371CHU9"/>
<accession>A0A371CHU9</accession>
<dbReference type="EMBL" id="KZ857630">
    <property type="protein sequence ID" value="RDX39859.1"/>
    <property type="molecule type" value="Genomic_DNA"/>
</dbReference>
<sequence>MSSWPTSLRNCTIVPLNPVMQSIICGENAMLCTQETIIHVWVLKRGISTKAQLRPAERKSSNQSSGFPSKNHLDENYIAIVNLVKVEMFHHGRESQIVGSVEDQRDTLKNQDERIYTLNSQVALRVKEMAPSAQDEETDILCSIMFRASQSSWRNRFSSRATVPISPLRNISQLAIVPTTAKRAGVPRPLSRQSSKFDEESAAGKTERVRVERPNEECRRLKEQCPTGFELVIDTPSTSKDCRMPSYVTRSISVVICGVVGDIERLFALT</sequence>
<proteinExistence type="predicted"/>
<protein>
    <submittedName>
        <fullName evidence="2">Uncharacterized protein</fullName>
    </submittedName>
</protein>
<reference evidence="2 3" key="1">
    <citation type="journal article" date="2018" name="Biotechnol. Biofuels">
        <title>Integrative visual omics of the white-rot fungus Polyporus brumalis exposes the biotechnological potential of its oxidative enzymes for delignifying raw plant biomass.</title>
        <authorList>
            <person name="Miyauchi S."/>
            <person name="Rancon A."/>
            <person name="Drula E."/>
            <person name="Hage H."/>
            <person name="Chaduli D."/>
            <person name="Favel A."/>
            <person name="Grisel S."/>
            <person name="Henrissat B."/>
            <person name="Herpoel-Gimbert I."/>
            <person name="Ruiz-Duenas F.J."/>
            <person name="Chevret D."/>
            <person name="Hainaut M."/>
            <person name="Lin J."/>
            <person name="Wang M."/>
            <person name="Pangilinan J."/>
            <person name="Lipzen A."/>
            <person name="Lesage-Meessen L."/>
            <person name="Navarro D."/>
            <person name="Riley R."/>
            <person name="Grigoriev I.V."/>
            <person name="Zhou S."/>
            <person name="Raouche S."/>
            <person name="Rosso M.N."/>
        </authorList>
    </citation>
    <scope>NUCLEOTIDE SEQUENCE [LARGE SCALE GENOMIC DNA]</scope>
    <source>
        <strain evidence="2 3">BRFM 1820</strain>
    </source>
</reference>
<keyword evidence="3" id="KW-1185">Reference proteome</keyword>
<feature type="region of interest" description="Disordered" evidence="1">
    <location>
        <begin position="185"/>
        <end position="206"/>
    </location>
</feature>
<evidence type="ECO:0000313" key="3">
    <source>
        <dbReference type="Proteomes" id="UP000256964"/>
    </source>
</evidence>
<name>A0A371CHU9_9APHY</name>
<evidence type="ECO:0000256" key="1">
    <source>
        <dbReference type="SAM" id="MobiDB-lite"/>
    </source>
</evidence>